<feature type="domain" description="Rhodopsin" evidence="7">
    <location>
        <begin position="35"/>
        <end position="271"/>
    </location>
</feature>
<reference evidence="8" key="2">
    <citation type="submission" date="2023-06" db="EMBL/GenBank/DDBJ databases">
        <authorList>
            <consortium name="Lawrence Berkeley National Laboratory"/>
            <person name="Haridas S."/>
            <person name="Hensen N."/>
            <person name="Bonometti L."/>
            <person name="Westerberg I."/>
            <person name="Brannstrom I.O."/>
            <person name="Guillou S."/>
            <person name="Cros-Aarteil S."/>
            <person name="Calhoun S."/>
            <person name="Kuo A."/>
            <person name="Mondo S."/>
            <person name="Pangilinan J."/>
            <person name="Riley R."/>
            <person name="Labutti K."/>
            <person name="Andreopoulos B."/>
            <person name="Lipzen A."/>
            <person name="Chen C."/>
            <person name="Yanf M."/>
            <person name="Daum C."/>
            <person name="Ng V."/>
            <person name="Clum A."/>
            <person name="Steindorff A."/>
            <person name="Ohm R."/>
            <person name="Martin F."/>
            <person name="Silar P."/>
            <person name="Natvig D."/>
            <person name="Lalanne C."/>
            <person name="Gautier V."/>
            <person name="Ament-Velasquez S.L."/>
            <person name="Kruys A."/>
            <person name="Hutchinson M.I."/>
            <person name="Powell A.J."/>
            <person name="Barry K."/>
            <person name="Miller A.N."/>
            <person name="Grigoriev I.V."/>
            <person name="Debuchy R."/>
            <person name="Gladieux P."/>
            <person name="Thoren M.H."/>
            <person name="Johannesson H."/>
        </authorList>
    </citation>
    <scope>NUCLEOTIDE SEQUENCE</scope>
    <source>
        <strain evidence="8">CBS 168.71</strain>
    </source>
</reference>
<evidence type="ECO:0000256" key="5">
    <source>
        <dbReference type="ARBA" id="ARBA00038359"/>
    </source>
</evidence>
<dbReference type="InterPro" id="IPR049326">
    <property type="entry name" value="Rhodopsin_dom_fungi"/>
</dbReference>
<evidence type="ECO:0000256" key="6">
    <source>
        <dbReference type="SAM" id="Phobius"/>
    </source>
</evidence>
<evidence type="ECO:0000259" key="7">
    <source>
        <dbReference type="Pfam" id="PF20684"/>
    </source>
</evidence>
<dbReference type="PANTHER" id="PTHR33048">
    <property type="entry name" value="PTH11-LIKE INTEGRAL MEMBRANE PROTEIN (AFU_ORTHOLOGUE AFUA_5G11245)"/>
    <property type="match status" value="1"/>
</dbReference>
<reference evidence="8" key="1">
    <citation type="journal article" date="2023" name="Mol. Phylogenet. Evol.">
        <title>Genome-scale phylogeny and comparative genomics of the fungal order Sordariales.</title>
        <authorList>
            <person name="Hensen N."/>
            <person name="Bonometti L."/>
            <person name="Westerberg I."/>
            <person name="Brannstrom I.O."/>
            <person name="Guillou S."/>
            <person name="Cros-Aarteil S."/>
            <person name="Calhoun S."/>
            <person name="Haridas S."/>
            <person name="Kuo A."/>
            <person name="Mondo S."/>
            <person name="Pangilinan J."/>
            <person name="Riley R."/>
            <person name="LaButti K."/>
            <person name="Andreopoulos B."/>
            <person name="Lipzen A."/>
            <person name="Chen C."/>
            <person name="Yan M."/>
            <person name="Daum C."/>
            <person name="Ng V."/>
            <person name="Clum A."/>
            <person name="Steindorff A."/>
            <person name="Ohm R.A."/>
            <person name="Martin F."/>
            <person name="Silar P."/>
            <person name="Natvig D.O."/>
            <person name="Lalanne C."/>
            <person name="Gautier V."/>
            <person name="Ament-Velasquez S.L."/>
            <person name="Kruys A."/>
            <person name="Hutchinson M.I."/>
            <person name="Powell A.J."/>
            <person name="Barry K."/>
            <person name="Miller A.N."/>
            <person name="Grigoriev I.V."/>
            <person name="Debuchy R."/>
            <person name="Gladieux P."/>
            <person name="Hiltunen Thoren M."/>
            <person name="Johannesson H."/>
        </authorList>
    </citation>
    <scope>NUCLEOTIDE SEQUENCE</scope>
    <source>
        <strain evidence="8">CBS 168.71</strain>
    </source>
</reference>
<gene>
    <name evidence="8" type="ORF">B0H64DRAFT_331420</name>
</gene>
<comment type="caution">
    <text evidence="8">The sequence shown here is derived from an EMBL/GenBank/DDBJ whole genome shotgun (WGS) entry which is preliminary data.</text>
</comment>
<evidence type="ECO:0000256" key="1">
    <source>
        <dbReference type="ARBA" id="ARBA00004141"/>
    </source>
</evidence>
<evidence type="ECO:0000313" key="9">
    <source>
        <dbReference type="Proteomes" id="UP001278766"/>
    </source>
</evidence>
<keyword evidence="2 6" id="KW-0812">Transmembrane</keyword>
<dbReference type="EMBL" id="JAUEPN010000011">
    <property type="protein sequence ID" value="KAK3290823.1"/>
    <property type="molecule type" value="Genomic_DNA"/>
</dbReference>
<dbReference type="AlphaFoldDB" id="A0AAE0LMN6"/>
<proteinExistence type="inferred from homology"/>
<dbReference type="PANTHER" id="PTHR33048:SF47">
    <property type="entry name" value="INTEGRAL MEMBRANE PROTEIN-RELATED"/>
    <property type="match status" value="1"/>
</dbReference>
<dbReference type="RefSeq" id="XP_062654337.1">
    <property type="nucleotide sequence ID" value="XM_062800999.1"/>
</dbReference>
<feature type="transmembrane region" description="Helical" evidence="6">
    <location>
        <begin position="51"/>
        <end position="70"/>
    </location>
</feature>
<evidence type="ECO:0000256" key="3">
    <source>
        <dbReference type="ARBA" id="ARBA00022989"/>
    </source>
</evidence>
<dbReference type="GeneID" id="87837947"/>
<organism evidence="8 9">
    <name type="scientific">Chaetomium fimeti</name>
    <dbReference type="NCBI Taxonomy" id="1854472"/>
    <lineage>
        <taxon>Eukaryota</taxon>
        <taxon>Fungi</taxon>
        <taxon>Dikarya</taxon>
        <taxon>Ascomycota</taxon>
        <taxon>Pezizomycotina</taxon>
        <taxon>Sordariomycetes</taxon>
        <taxon>Sordariomycetidae</taxon>
        <taxon>Sordariales</taxon>
        <taxon>Chaetomiaceae</taxon>
        <taxon>Chaetomium</taxon>
    </lineage>
</organism>
<feature type="transmembrane region" description="Helical" evidence="6">
    <location>
        <begin position="129"/>
        <end position="152"/>
    </location>
</feature>
<protein>
    <recommendedName>
        <fullName evidence="7">Rhodopsin domain-containing protein</fullName>
    </recommendedName>
</protein>
<feature type="transmembrane region" description="Helical" evidence="6">
    <location>
        <begin position="172"/>
        <end position="196"/>
    </location>
</feature>
<feature type="transmembrane region" description="Helical" evidence="6">
    <location>
        <begin position="90"/>
        <end position="109"/>
    </location>
</feature>
<dbReference type="InterPro" id="IPR052337">
    <property type="entry name" value="SAT4-like"/>
</dbReference>
<feature type="transmembrane region" description="Helical" evidence="6">
    <location>
        <begin position="208"/>
        <end position="228"/>
    </location>
</feature>
<comment type="subcellular location">
    <subcellularLocation>
        <location evidence="1">Membrane</location>
        <topology evidence="1">Multi-pass membrane protein</topology>
    </subcellularLocation>
</comment>
<name>A0AAE0LMN6_9PEZI</name>
<accession>A0AAE0LMN6</accession>
<evidence type="ECO:0000313" key="8">
    <source>
        <dbReference type="EMBL" id="KAK3290823.1"/>
    </source>
</evidence>
<comment type="similarity">
    <text evidence="5">Belongs to the SAT4 family.</text>
</comment>
<feature type="transmembrane region" description="Helical" evidence="6">
    <location>
        <begin position="18"/>
        <end position="39"/>
    </location>
</feature>
<dbReference type="Pfam" id="PF20684">
    <property type="entry name" value="Fung_rhodopsin"/>
    <property type="match status" value="1"/>
</dbReference>
<evidence type="ECO:0000256" key="4">
    <source>
        <dbReference type="ARBA" id="ARBA00023136"/>
    </source>
</evidence>
<keyword evidence="9" id="KW-1185">Reference proteome</keyword>
<keyword evidence="3 6" id="KW-1133">Transmembrane helix</keyword>
<dbReference type="GO" id="GO:0016020">
    <property type="term" value="C:membrane"/>
    <property type="evidence" value="ECO:0007669"/>
    <property type="project" value="UniProtKB-SubCell"/>
</dbReference>
<dbReference type="Proteomes" id="UP001278766">
    <property type="component" value="Unassembled WGS sequence"/>
</dbReference>
<evidence type="ECO:0000256" key="2">
    <source>
        <dbReference type="ARBA" id="ARBA00022692"/>
    </source>
</evidence>
<sequence length="323" mass="35833">MADTPPHPDLYKNIAAPLIAYSAVCQIVILIVVSLRFYIRLRLLRKFGVDDMALAATLTATIGSMIGIAYASRLGLGRHLDVLSTDDRSALFKLLFFASLGYHVTLMLLKSTFLLQFRRVFPLPNFQRLCDIFLAFLGVWTVVGLIGGATVCLPVSKNWDLEDPIWACEPRFWFWLAHGIVHLITDLLIFIMPLPMLKTLPLPPLHKIVLIAVFCLGFLTCIISGLRLTTLHSALRDRDVSYTSASTAYWSLGEVVCSIVCLCIPTLRPLVGSCCAHRLGEGNIMERGSRRFGFYAISLPSTVGPPSPLPRLQEPPIPINDRA</sequence>
<keyword evidence="4 6" id="KW-0472">Membrane</keyword>